<dbReference type="InterPro" id="IPR001387">
    <property type="entry name" value="Cro/C1-type_HTH"/>
</dbReference>
<dbReference type="GO" id="GO:0003677">
    <property type="term" value="F:DNA binding"/>
    <property type="evidence" value="ECO:0007669"/>
    <property type="project" value="InterPro"/>
</dbReference>
<dbReference type="InterPro" id="IPR013783">
    <property type="entry name" value="Ig-like_fold"/>
</dbReference>
<dbReference type="Gene3D" id="1.10.260.40">
    <property type="entry name" value="lambda repressor-like DNA-binding domains"/>
    <property type="match status" value="1"/>
</dbReference>
<dbReference type="Proteomes" id="UP000229317">
    <property type="component" value="Unassembled WGS sequence"/>
</dbReference>
<dbReference type="CDD" id="cd00093">
    <property type="entry name" value="HTH_XRE"/>
    <property type="match status" value="1"/>
</dbReference>
<protein>
    <recommendedName>
        <fullName evidence="2">HTH cro/C1-type domain-containing protein</fullName>
    </recommendedName>
</protein>
<dbReference type="AlphaFoldDB" id="A0A2H0KTH9"/>
<feature type="domain" description="HTH cro/C1-type" evidence="2">
    <location>
        <begin position="18"/>
        <end position="78"/>
    </location>
</feature>
<dbReference type="InterPro" id="IPR010982">
    <property type="entry name" value="Lambda_DNA-bd_dom_sf"/>
</dbReference>
<keyword evidence="1" id="KW-0812">Transmembrane</keyword>
<keyword evidence="1" id="KW-1133">Transmembrane helix</keyword>
<dbReference type="InterPro" id="IPR050400">
    <property type="entry name" value="Bact_Cytoskel_RodZ"/>
</dbReference>
<evidence type="ECO:0000313" key="3">
    <source>
        <dbReference type="EMBL" id="PIQ75458.1"/>
    </source>
</evidence>
<organism evidence="3 4">
    <name type="scientific">Candidatus Portnoybacteria bacterium CG11_big_fil_rev_8_21_14_0_20_40_15</name>
    <dbReference type="NCBI Taxonomy" id="1974817"/>
    <lineage>
        <taxon>Bacteria</taxon>
        <taxon>Candidatus Portnoyibacteriota</taxon>
    </lineage>
</organism>
<keyword evidence="1" id="KW-0472">Membrane</keyword>
<dbReference type="Pfam" id="PF13413">
    <property type="entry name" value="HTH_25"/>
    <property type="match status" value="1"/>
</dbReference>
<feature type="transmembrane region" description="Helical" evidence="1">
    <location>
        <begin position="115"/>
        <end position="133"/>
    </location>
</feature>
<reference evidence="3 4" key="1">
    <citation type="submission" date="2017-09" db="EMBL/GenBank/DDBJ databases">
        <title>Depth-based differentiation of microbial function through sediment-hosted aquifers and enrichment of novel symbionts in the deep terrestrial subsurface.</title>
        <authorList>
            <person name="Probst A.J."/>
            <person name="Ladd B."/>
            <person name="Jarett J.K."/>
            <person name="Geller-Mcgrath D.E."/>
            <person name="Sieber C.M."/>
            <person name="Emerson J.B."/>
            <person name="Anantharaman K."/>
            <person name="Thomas B.C."/>
            <person name="Malmstrom R."/>
            <person name="Stieglmeier M."/>
            <person name="Klingl A."/>
            <person name="Woyke T."/>
            <person name="Ryan C.M."/>
            <person name="Banfield J.F."/>
        </authorList>
    </citation>
    <scope>NUCLEOTIDE SEQUENCE [LARGE SCALE GENOMIC DNA]</scope>
    <source>
        <strain evidence="3">CG11_big_fil_rev_8_21_14_0_20_40_15</strain>
    </source>
</reference>
<evidence type="ECO:0000259" key="2">
    <source>
        <dbReference type="PROSITE" id="PS50943"/>
    </source>
</evidence>
<dbReference type="PROSITE" id="PS50943">
    <property type="entry name" value="HTH_CROC1"/>
    <property type="match status" value="1"/>
</dbReference>
<dbReference type="EMBL" id="PCVO01000018">
    <property type="protein sequence ID" value="PIQ75458.1"/>
    <property type="molecule type" value="Genomic_DNA"/>
</dbReference>
<gene>
    <name evidence="3" type="ORF">COV84_01150</name>
</gene>
<dbReference type="SMART" id="SM00530">
    <property type="entry name" value="HTH_XRE"/>
    <property type="match status" value="1"/>
</dbReference>
<dbReference type="Gene3D" id="2.60.40.10">
    <property type="entry name" value="Immunoglobulins"/>
    <property type="match status" value="1"/>
</dbReference>
<evidence type="ECO:0000313" key="4">
    <source>
        <dbReference type="Proteomes" id="UP000229317"/>
    </source>
</evidence>
<accession>A0A2H0KTH9</accession>
<dbReference type="SUPFAM" id="SSF47413">
    <property type="entry name" value="lambda repressor-like DNA-binding domains"/>
    <property type="match status" value="1"/>
</dbReference>
<evidence type="ECO:0000256" key="1">
    <source>
        <dbReference type="SAM" id="Phobius"/>
    </source>
</evidence>
<dbReference type="PANTHER" id="PTHR34475:SF1">
    <property type="entry name" value="CYTOSKELETON PROTEIN RODZ"/>
    <property type="match status" value="1"/>
</dbReference>
<sequence length="221" mass="25209">MKPFNKKEEGPQTLSQRLKKARESSGFSLKKFAEISKIQLGYLEQLEEGRYKKLPAFVYIRGFLKKYCQILNLPPDEILGQIQNEFKAVSSKNEKEILKLPSLSSPKIIITPKRIRWAVIAIIFLAILSYLVYQLDYLIAPPRLVLDYPAQDLTINSSSIRILGQAEYSVKLTINGQQIFVDSAGRFSQEINLSPGLNTLKIEALNRFGKKSEITRFINVQ</sequence>
<proteinExistence type="predicted"/>
<dbReference type="Pfam" id="PF09136">
    <property type="entry name" value="Glucodextran_B"/>
    <property type="match status" value="1"/>
</dbReference>
<dbReference type="PANTHER" id="PTHR34475">
    <property type="match status" value="1"/>
</dbReference>
<comment type="caution">
    <text evidence="3">The sequence shown here is derived from an EMBL/GenBank/DDBJ whole genome shotgun (WGS) entry which is preliminary data.</text>
</comment>
<name>A0A2H0KTH9_9BACT</name>